<evidence type="ECO:0000259" key="7">
    <source>
        <dbReference type="PROSITE" id="PS50106"/>
    </source>
</evidence>
<sequence>MLRKVSLRRSAYYLASAVFLMVSMIYLGAMIDQAYIGLELAHVNGKWIVAASDPNGAAYKAGVRVGDRILEINHKDPGAYDDVRKWNEAEGSATLKIREPGQSGYRVVKVQRGTVRLESLSEIFLIILGYLFANLGLLTWIRRPLWSPARLFFWLNWCIGLALVLAPVSGRGLILARELEYVTLSFVPVLLTKFFSVFPVERKTRISEYGVRVLISAFIAIVGLTVLQSAGVLDAAAWLTKFVLATVVVGILISLWNLGVLIRSEGRQSEKNQAGIMLLGTVMGFLPFVLLTALPLIFNSQPVENTELSYLFVAAVPITWSYVIVNRYLPDGRRLLRRVCSFFLAAAIASSALTCLIFFTGILKALDLEAFLAVFSLTTLTSLGFEGLRLMITRLFERLGFLTVEQDLDQRVCQLNERLASLQEEDLILEELATSLGVEGVLLIVQNTNGGSIKKAVGRFLAKPDEQTRLERYFQADQGANSGAARLPEDWPAEICIRLAGKDSLAGVFLGHRYSRIKFRGQELPLITMICGQAAQHLVTAQVIRELSQDIRNMAQRSQVYQRKVRRLQGITGSLFKNIEQERKAMARDLHDGPLQSALDLSRWLDELADNFANAKDLGVRKAMAHLREVSRNLNFELRALCSDLRPPSLTDLGLLYSVRILCEEKMESDSFALSLASVGISEGTRLKEEVELVAYRFFQEGITNAMRHTSSGEINLRIELKESVLELVVEDSGKGFDLGRIDDLPLTNEHLGLVSMKERIEGLGGTLHIYSMPLQGTVLKASIPTSGRERKSAV</sequence>
<dbReference type="InterPro" id="IPR041489">
    <property type="entry name" value="PDZ_6"/>
</dbReference>
<keyword evidence="6" id="KW-0472">Membrane</keyword>
<feature type="transmembrane region" description="Helical" evidence="6">
    <location>
        <begin position="242"/>
        <end position="262"/>
    </location>
</feature>
<reference evidence="10" key="1">
    <citation type="submission" date="2014-11" db="EMBL/GenBank/DDBJ databases">
        <authorList>
            <person name="Hornung B.V."/>
        </authorList>
    </citation>
    <scope>NUCLEOTIDE SEQUENCE</scope>
    <source>
        <strain evidence="10">INE</strain>
    </source>
</reference>
<dbReference type="EC" id="2.7.13.3" evidence="2"/>
<dbReference type="InterPro" id="IPR001478">
    <property type="entry name" value="PDZ"/>
</dbReference>
<dbReference type="Gene3D" id="2.30.42.10">
    <property type="match status" value="1"/>
</dbReference>
<dbReference type="Pfam" id="PF02518">
    <property type="entry name" value="HATPase_c"/>
    <property type="match status" value="1"/>
</dbReference>
<keyword evidence="3 9" id="KW-0808">Transferase</keyword>
<evidence type="ECO:0000256" key="1">
    <source>
        <dbReference type="ARBA" id="ARBA00000085"/>
    </source>
</evidence>
<dbReference type="AlphaFoldDB" id="A0A8S0XAR2"/>
<feature type="transmembrane region" description="Helical" evidence="6">
    <location>
        <begin position="210"/>
        <end position="230"/>
    </location>
</feature>
<comment type="catalytic activity">
    <reaction evidence="1">
        <text>ATP + protein L-histidine = ADP + protein N-phospho-L-histidine.</text>
        <dbReference type="EC" id="2.7.13.3"/>
    </reaction>
</comment>
<dbReference type="InterPro" id="IPR011712">
    <property type="entry name" value="Sig_transdc_His_kin_sub3_dim/P"/>
</dbReference>
<feature type="domain" description="PDZ" evidence="7">
    <location>
        <begin position="24"/>
        <end position="96"/>
    </location>
</feature>
<evidence type="ECO:0000256" key="5">
    <source>
        <dbReference type="ARBA" id="ARBA00023012"/>
    </source>
</evidence>
<evidence type="ECO:0000256" key="2">
    <source>
        <dbReference type="ARBA" id="ARBA00012438"/>
    </source>
</evidence>
<feature type="domain" description="Histidine kinase" evidence="8">
    <location>
        <begin position="697"/>
        <end position="788"/>
    </location>
</feature>
<dbReference type="GO" id="GO:0046983">
    <property type="term" value="F:protein dimerization activity"/>
    <property type="evidence" value="ECO:0007669"/>
    <property type="project" value="InterPro"/>
</dbReference>
<feature type="transmembrane region" description="Helical" evidence="6">
    <location>
        <begin position="12"/>
        <end position="31"/>
    </location>
</feature>
<dbReference type="SUPFAM" id="SSF50156">
    <property type="entry name" value="PDZ domain-like"/>
    <property type="match status" value="1"/>
</dbReference>
<name>A0A8S0XAR2_9FIRM</name>
<dbReference type="Pfam" id="PF17820">
    <property type="entry name" value="PDZ_6"/>
    <property type="match status" value="1"/>
</dbReference>
<reference evidence="9" key="2">
    <citation type="submission" date="2020-01" db="EMBL/GenBank/DDBJ databases">
        <authorList>
            <person name="Hornung B."/>
        </authorList>
    </citation>
    <scope>NUCLEOTIDE SEQUENCE</scope>
    <source>
        <strain evidence="9">PacBioINE</strain>
    </source>
</reference>
<dbReference type="InterPro" id="IPR003594">
    <property type="entry name" value="HATPase_dom"/>
</dbReference>
<dbReference type="EMBL" id="CDGJ01000134">
    <property type="protein sequence ID" value="CEJ09644.1"/>
    <property type="molecule type" value="Genomic_DNA"/>
</dbReference>
<dbReference type="GO" id="GO:0000155">
    <property type="term" value="F:phosphorelay sensor kinase activity"/>
    <property type="evidence" value="ECO:0007669"/>
    <property type="project" value="InterPro"/>
</dbReference>
<dbReference type="InterPro" id="IPR036890">
    <property type="entry name" value="HATPase_C_sf"/>
</dbReference>
<dbReference type="InterPro" id="IPR036034">
    <property type="entry name" value="PDZ_sf"/>
</dbReference>
<keyword evidence="5" id="KW-0902">Two-component regulatory system</keyword>
<proteinExistence type="predicted"/>
<dbReference type="SMART" id="SM00228">
    <property type="entry name" value="PDZ"/>
    <property type="match status" value="1"/>
</dbReference>
<evidence type="ECO:0000259" key="8">
    <source>
        <dbReference type="PROSITE" id="PS50109"/>
    </source>
</evidence>
<dbReference type="RefSeq" id="WP_240983963.1">
    <property type="nucleotide sequence ID" value="NZ_CDGJ01000134.1"/>
</dbReference>
<organism evidence="9">
    <name type="scientific">Acididesulfobacillus acetoxydans</name>
    <dbReference type="NCBI Taxonomy" id="1561005"/>
    <lineage>
        <taxon>Bacteria</taxon>
        <taxon>Bacillati</taxon>
        <taxon>Bacillota</taxon>
        <taxon>Clostridia</taxon>
        <taxon>Eubacteriales</taxon>
        <taxon>Peptococcaceae</taxon>
        <taxon>Acididesulfobacillus</taxon>
    </lineage>
</organism>
<evidence type="ECO:0000256" key="3">
    <source>
        <dbReference type="ARBA" id="ARBA00022679"/>
    </source>
</evidence>
<keyword evidence="4 9" id="KW-0418">Kinase</keyword>
<dbReference type="PROSITE" id="PS50109">
    <property type="entry name" value="HIS_KIN"/>
    <property type="match status" value="1"/>
</dbReference>
<gene>
    <name evidence="9" type="ORF">DEACI_0918</name>
    <name evidence="10" type="ORF">DEACI_4129</name>
</gene>
<dbReference type="Proteomes" id="UP000836597">
    <property type="component" value="Chromosome"/>
</dbReference>
<feature type="transmembrane region" description="Helical" evidence="6">
    <location>
        <begin position="341"/>
        <end position="362"/>
    </location>
</feature>
<dbReference type="InterPro" id="IPR050482">
    <property type="entry name" value="Sensor_HK_TwoCompSys"/>
</dbReference>
<evidence type="ECO:0000256" key="4">
    <source>
        <dbReference type="ARBA" id="ARBA00022777"/>
    </source>
</evidence>
<dbReference type="EMBL" id="LR746496">
    <property type="protein sequence ID" value="CAA7600266.1"/>
    <property type="molecule type" value="Genomic_DNA"/>
</dbReference>
<evidence type="ECO:0000313" key="11">
    <source>
        <dbReference type="Proteomes" id="UP001071230"/>
    </source>
</evidence>
<dbReference type="KEGG" id="aacx:DEACI_0918"/>
<keyword evidence="11" id="KW-1185">Reference proteome</keyword>
<feature type="transmembrane region" description="Helical" evidence="6">
    <location>
        <begin position="310"/>
        <end position="329"/>
    </location>
</feature>
<dbReference type="SUPFAM" id="SSF55874">
    <property type="entry name" value="ATPase domain of HSP90 chaperone/DNA topoisomerase II/histidine kinase"/>
    <property type="match status" value="1"/>
</dbReference>
<dbReference type="InterPro" id="IPR005467">
    <property type="entry name" value="His_kinase_dom"/>
</dbReference>
<dbReference type="Gene3D" id="3.30.565.10">
    <property type="entry name" value="Histidine kinase-like ATPase, C-terminal domain"/>
    <property type="match status" value="1"/>
</dbReference>
<dbReference type="Proteomes" id="UP001071230">
    <property type="component" value="Unassembled WGS sequence"/>
</dbReference>
<dbReference type="GO" id="GO:0016020">
    <property type="term" value="C:membrane"/>
    <property type="evidence" value="ECO:0007669"/>
    <property type="project" value="InterPro"/>
</dbReference>
<feature type="transmembrane region" description="Helical" evidence="6">
    <location>
        <begin position="123"/>
        <end position="141"/>
    </location>
</feature>
<dbReference type="CDD" id="cd16917">
    <property type="entry name" value="HATPase_UhpB-NarQ-NarX-like"/>
    <property type="match status" value="1"/>
</dbReference>
<accession>A0A8S0XAR2</accession>
<feature type="transmembrane region" description="Helical" evidence="6">
    <location>
        <begin position="181"/>
        <end position="198"/>
    </location>
</feature>
<evidence type="ECO:0000313" key="10">
    <source>
        <dbReference type="EMBL" id="CEJ09644.1"/>
    </source>
</evidence>
<evidence type="ECO:0000313" key="9">
    <source>
        <dbReference type="EMBL" id="CAA7600266.1"/>
    </source>
</evidence>
<protein>
    <recommendedName>
        <fullName evidence="2">histidine kinase</fullName>
        <ecNumber evidence="2">2.7.13.3</ecNumber>
    </recommendedName>
</protein>
<dbReference type="Pfam" id="PF07730">
    <property type="entry name" value="HisKA_3"/>
    <property type="match status" value="1"/>
</dbReference>
<dbReference type="PANTHER" id="PTHR24421">
    <property type="entry name" value="NITRATE/NITRITE SENSOR PROTEIN NARX-RELATED"/>
    <property type="match status" value="1"/>
</dbReference>
<evidence type="ECO:0000256" key="6">
    <source>
        <dbReference type="SAM" id="Phobius"/>
    </source>
</evidence>
<feature type="transmembrane region" description="Helical" evidence="6">
    <location>
        <begin position="153"/>
        <end position="175"/>
    </location>
</feature>
<keyword evidence="6" id="KW-0812">Transmembrane</keyword>
<keyword evidence="6" id="KW-1133">Transmembrane helix</keyword>
<dbReference type="PROSITE" id="PS50106">
    <property type="entry name" value="PDZ"/>
    <property type="match status" value="1"/>
</dbReference>
<feature type="transmembrane region" description="Helical" evidence="6">
    <location>
        <begin position="274"/>
        <end position="298"/>
    </location>
</feature>